<accession>A0A8H5FXR5</accession>
<keyword evidence="5" id="KW-1185">Reference proteome</keyword>
<sequence length="340" mass="38297">MASSLDPLPSNALLILGPPVVGITLNWFFYGILLMQYLMYLNNSREDKKWLRATVHFIFLLDTVQTIMMMDDVFFWFVYNFGNYSALFKFNLAAIDGPVLDAFVMFVAQIVYCWRLRELGKWTILPVVTAFLALISCVCGIFVGVWIMFLDSTSAHKYSAIEDFWLLSSAVTDIIITSSMTYLLMKYQKEYRFMRRTMMTRLKRMAMLTLETGALTATISIALFLSIITPLAEPHTNITVTIGYVIGKIYSNCFMVLLNQRIYYEKYARENPTTGTFGVLSRTQGDGQNEAAGPMSTLRFNDISTTTTTVMGTDATTTVEHSAEPKNGQGLTNSAPCDAV</sequence>
<keyword evidence="2" id="KW-0812">Transmembrane</keyword>
<feature type="transmembrane region" description="Helical" evidence="2">
    <location>
        <begin position="238"/>
        <end position="258"/>
    </location>
</feature>
<dbReference type="Proteomes" id="UP000559027">
    <property type="component" value="Unassembled WGS sequence"/>
</dbReference>
<keyword evidence="2" id="KW-0472">Membrane</keyword>
<feature type="transmembrane region" description="Helical" evidence="2">
    <location>
        <begin position="164"/>
        <end position="185"/>
    </location>
</feature>
<feature type="transmembrane region" description="Helical" evidence="2">
    <location>
        <begin position="12"/>
        <end position="38"/>
    </location>
</feature>
<protein>
    <recommendedName>
        <fullName evidence="3">DUF6534 domain-containing protein</fullName>
    </recommendedName>
</protein>
<feature type="region of interest" description="Disordered" evidence="1">
    <location>
        <begin position="319"/>
        <end position="340"/>
    </location>
</feature>
<dbReference type="PANTHER" id="PTHR40465">
    <property type="entry name" value="CHROMOSOME 1, WHOLE GENOME SHOTGUN SEQUENCE"/>
    <property type="match status" value="1"/>
</dbReference>
<gene>
    <name evidence="4" type="ORF">D9756_006284</name>
</gene>
<dbReference type="PANTHER" id="PTHR40465:SF1">
    <property type="entry name" value="DUF6534 DOMAIN-CONTAINING PROTEIN"/>
    <property type="match status" value="1"/>
</dbReference>
<dbReference type="InterPro" id="IPR045339">
    <property type="entry name" value="DUF6534"/>
</dbReference>
<organism evidence="4 5">
    <name type="scientific">Leucocoprinus leucothites</name>
    <dbReference type="NCBI Taxonomy" id="201217"/>
    <lineage>
        <taxon>Eukaryota</taxon>
        <taxon>Fungi</taxon>
        <taxon>Dikarya</taxon>
        <taxon>Basidiomycota</taxon>
        <taxon>Agaricomycotina</taxon>
        <taxon>Agaricomycetes</taxon>
        <taxon>Agaricomycetidae</taxon>
        <taxon>Agaricales</taxon>
        <taxon>Agaricineae</taxon>
        <taxon>Agaricaceae</taxon>
        <taxon>Leucocoprinus</taxon>
    </lineage>
</organism>
<dbReference type="OrthoDB" id="2522538at2759"/>
<feature type="compositionally biased region" description="Polar residues" evidence="1">
    <location>
        <begin position="329"/>
        <end position="340"/>
    </location>
</feature>
<evidence type="ECO:0000256" key="1">
    <source>
        <dbReference type="SAM" id="MobiDB-lite"/>
    </source>
</evidence>
<dbReference type="EMBL" id="JAACJO010000011">
    <property type="protein sequence ID" value="KAF5352829.1"/>
    <property type="molecule type" value="Genomic_DNA"/>
</dbReference>
<feature type="domain" description="DUF6534" evidence="3">
    <location>
        <begin position="169"/>
        <end position="261"/>
    </location>
</feature>
<feature type="transmembrane region" description="Helical" evidence="2">
    <location>
        <begin position="90"/>
        <end position="112"/>
    </location>
</feature>
<dbReference type="Pfam" id="PF20152">
    <property type="entry name" value="DUF6534"/>
    <property type="match status" value="1"/>
</dbReference>
<evidence type="ECO:0000256" key="2">
    <source>
        <dbReference type="SAM" id="Phobius"/>
    </source>
</evidence>
<name>A0A8H5FXR5_9AGAR</name>
<evidence type="ECO:0000313" key="5">
    <source>
        <dbReference type="Proteomes" id="UP000559027"/>
    </source>
</evidence>
<keyword evidence="2" id="KW-1133">Transmembrane helix</keyword>
<feature type="transmembrane region" description="Helical" evidence="2">
    <location>
        <begin position="124"/>
        <end position="149"/>
    </location>
</feature>
<evidence type="ECO:0000313" key="4">
    <source>
        <dbReference type="EMBL" id="KAF5352829.1"/>
    </source>
</evidence>
<comment type="caution">
    <text evidence="4">The sequence shown here is derived from an EMBL/GenBank/DDBJ whole genome shotgun (WGS) entry which is preliminary data.</text>
</comment>
<evidence type="ECO:0000259" key="3">
    <source>
        <dbReference type="Pfam" id="PF20152"/>
    </source>
</evidence>
<dbReference type="AlphaFoldDB" id="A0A8H5FXR5"/>
<feature type="transmembrane region" description="Helical" evidence="2">
    <location>
        <begin position="206"/>
        <end position="232"/>
    </location>
</feature>
<proteinExistence type="predicted"/>
<reference evidence="4 5" key="1">
    <citation type="journal article" date="2020" name="ISME J.">
        <title>Uncovering the hidden diversity of litter-decomposition mechanisms in mushroom-forming fungi.</title>
        <authorList>
            <person name="Floudas D."/>
            <person name="Bentzer J."/>
            <person name="Ahren D."/>
            <person name="Johansson T."/>
            <person name="Persson P."/>
            <person name="Tunlid A."/>
        </authorList>
    </citation>
    <scope>NUCLEOTIDE SEQUENCE [LARGE SCALE GENOMIC DNA]</scope>
    <source>
        <strain evidence="4 5">CBS 146.42</strain>
    </source>
</reference>
<feature type="transmembrane region" description="Helical" evidence="2">
    <location>
        <begin position="50"/>
        <end position="70"/>
    </location>
</feature>